<sequence length="116" mass="12939">MKEVVRWSIGEDELIERAVNHRNSHSLDEIRQRNLLLHVGSFKLVHFRAAAKLTTTWLYRFKLTKEGPVVCVGHPPKQTRVCMPESTTAALRARVVMASICTCALPGNAQGGSENT</sequence>
<keyword evidence="2" id="KW-1185">Reference proteome</keyword>
<organism evidence="1 2">
    <name type="scientific">Eumeta variegata</name>
    <name type="common">Bagworm moth</name>
    <name type="synonym">Eumeta japonica</name>
    <dbReference type="NCBI Taxonomy" id="151549"/>
    <lineage>
        <taxon>Eukaryota</taxon>
        <taxon>Metazoa</taxon>
        <taxon>Ecdysozoa</taxon>
        <taxon>Arthropoda</taxon>
        <taxon>Hexapoda</taxon>
        <taxon>Insecta</taxon>
        <taxon>Pterygota</taxon>
        <taxon>Neoptera</taxon>
        <taxon>Endopterygota</taxon>
        <taxon>Lepidoptera</taxon>
        <taxon>Glossata</taxon>
        <taxon>Ditrysia</taxon>
        <taxon>Tineoidea</taxon>
        <taxon>Psychidae</taxon>
        <taxon>Oiketicinae</taxon>
        <taxon>Eumeta</taxon>
    </lineage>
</organism>
<dbReference type="EMBL" id="BGZK01000065">
    <property type="protein sequence ID" value="GBP14555.1"/>
    <property type="molecule type" value="Genomic_DNA"/>
</dbReference>
<dbReference type="AlphaFoldDB" id="A0A4C1TKB5"/>
<accession>A0A4C1TKB5</accession>
<name>A0A4C1TKB5_EUMVA</name>
<comment type="caution">
    <text evidence="1">The sequence shown here is derived from an EMBL/GenBank/DDBJ whole genome shotgun (WGS) entry which is preliminary data.</text>
</comment>
<gene>
    <name evidence="1" type="ORF">EVAR_93435_1</name>
</gene>
<proteinExistence type="predicted"/>
<evidence type="ECO:0000313" key="2">
    <source>
        <dbReference type="Proteomes" id="UP000299102"/>
    </source>
</evidence>
<protein>
    <submittedName>
        <fullName evidence="1">Uncharacterized protein</fullName>
    </submittedName>
</protein>
<dbReference type="Proteomes" id="UP000299102">
    <property type="component" value="Unassembled WGS sequence"/>
</dbReference>
<evidence type="ECO:0000313" key="1">
    <source>
        <dbReference type="EMBL" id="GBP14555.1"/>
    </source>
</evidence>
<reference evidence="1 2" key="1">
    <citation type="journal article" date="2019" name="Commun. Biol.">
        <title>The bagworm genome reveals a unique fibroin gene that provides high tensile strength.</title>
        <authorList>
            <person name="Kono N."/>
            <person name="Nakamura H."/>
            <person name="Ohtoshi R."/>
            <person name="Tomita M."/>
            <person name="Numata K."/>
            <person name="Arakawa K."/>
        </authorList>
    </citation>
    <scope>NUCLEOTIDE SEQUENCE [LARGE SCALE GENOMIC DNA]</scope>
</reference>